<dbReference type="Pfam" id="PF16025">
    <property type="entry name" value="CaM_bind"/>
    <property type="match status" value="1"/>
</dbReference>
<dbReference type="GO" id="GO:0032465">
    <property type="term" value="P:regulation of cytokinesis"/>
    <property type="evidence" value="ECO:0007669"/>
    <property type="project" value="InterPro"/>
</dbReference>
<dbReference type="GO" id="GO:0032053">
    <property type="term" value="P:ciliary basal body organization"/>
    <property type="evidence" value="ECO:0007669"/>
    <property type="project" value="TreeGrafter"/>
</dbReference>
<feature type="region of interest" description="Disordered" evidence="1">
    <location>
        <begin position="76"/>
        <end position="104"/>
    </location>
</feature>
<dbReference type="PANTHER" id="PTHR13594">
    <property type="entry name" value="CENTRIOLAR COILED-COIL PROTEIN OF 110 KDA"/>
    <property type="match status" value="1"/>
</dbReference>
<dbReference type="GO" id="GO:0007099">
    <property type="term" value="P:centriole replication"/>
    <property type="evidence" value="ECO:0007669"/>
    <property type="project" value="InterPro"/>
</dbReference>
<dbReference type="PROSITE" id="PS50096">
    <property type="entry name" value="IQ"/>
    <property type="match status" value="1"/>
</dbReference>
<name>E2AWY3_CAMFO</name>
<dbReference type="OrthoDB" id="10028852at2759"/>
<evidence type="ECO:0000313" key="2">
    <source>
        <dbReference type="EMBL" id="EFN62103.1"/>
    </source>
</evidence>
<proteinExistence type="predicted"/>
<dbReference type="AlphaFoldDB" id="E2AWY3"/>
<protein>
    <submittedName>
        <fullName evidence="2">Centrosomal protein of 110 kDa</fullName>
    </submittedName>
</protein>
<feature type="region of interest" description="Disordered" evidence="1">
    <location>
        <begin position="669"/>
        <end position="690"/>
    </location>
</feature>
<keyword evidence="3" id="KW-1185">Reference proteome</keyword>
<organism evidence="3">
    <name type="scientific">Camponotus floridanus</name>
    <name type="common">Florida carpenter ant</name>
    <dbReference type="NCBI Taxonomy" id="104421"/>
    <lineage>
        <taxon>Eukaryota</taxon>
        <taxon>Metazoa</taxon>
        <taxon>Ecdysozoa</taxon>
        <taxon>Arthropoda</taxon>
        <taxon>Hexapoda</taxon>
        <taxon>Insecta</taxon>
        <taxon>Pterygota</taxon>
        <taxon>Neoptera</taxon>
        <taxon>Endopterygota</taxon>
        <taxon>Hymenoptera</taxon>
        <taxon>Apocrita</taxon>
        <taxon>Aculeata</taxon>
        <taxon>Formicoidea</taxon>
        <taxon>Formicidae</taxon>
        <taxon>Formicinae</taxon>
        <taxon>Camponotus</taxon>
    </lineage>
</organism>
<evidence type="ECO:0000256" key="1">
    <source>
        <dbReference type="SAM" id="MobiDB-lite"/>
    </source>
</evidence>
<dbReference type="PANTHER" id="PTHR13594:SF1">
    <property type="entry name" value="CENTRIOLAR COILED-COIL PROTEIN OF 110 KDA"/>
    <property type="match status" value="1"/>
</dbReference>
<dbReference type="InterPro" id="IPR033207">
    <property type="entry name" value="CCP110"/>
</dbReference>
<dbReference type="OMA" id="QYMSCMK"/>
<gene>
    <name evidence="2" type="ORF">EAG_04237</name>
</gene>
<dbReference type="InParanoid" id="E2AWY3"/>
<feature type="compositionally biased region" description="Basic and acidic residues" evidence="1">
    <location>
        <begin position="76"/>
        <end position="87"/>
    </location>
</feature>
<reference evidence="2 3" key="1">
    <citation type="journal article" date="2010" name="Science">
        <title>Genomic comparison of the ants Camponotus floridanus and Harpegnathos saltator.</title>
        <authorList>
            <person name="Bonasio R."/>
            <person name="Zhang G."/>
            <person name="Ye C."/>
            <person name="Mutti N.S."/>
            <person name="Fang X."/>
            <person name="Qin N."/>
            <person name="Donahue G."/>
            <person name="Yang P."/>
            <person name="Li Q."/>
            <person name="Li C."/>
            <person name="Zhang P."/>
            <person name="Huang Z."/>
            <person name="Berger S.L."/>
            <person name="Reinberg D."/>
            <person name="Wang J."/>
            <person name="Liebig J."/>
        </authorList>
    </citation>
    <scope>NUCLEOTIDE SEQUENCE [LARGE SCALE GENOMIC DNA]</scope>
    <source>
        <strain evidence="3">C129</strain>
    </source>
</reference>
<dbReference type="Proteomes" id="UP000000311">
    <property type="component" value="Unassembled WGS sequence"/>
</dbReference>
<sequence>MQQQKFFSSCIKINGISLLSPLMTDSIKEEMKHYRALAIKVEEKLKSRHLVKRNIKDKCVQADVIETDKLKSIKYDSDSDLSNRDTTSDTNNSDSYSKTTIIEPMMQVTGETRDKHNIQSATSDAQHSQVCLTDNINAKPATIETDQNEYITATDTPALNEDVSSESWKPKIPNTLNIVPITLSNEENNISSLAVASKENKSPPKLSRQGSYVLDTPSPMLLAQMHTEKELIDKNYVPTSTPTHNASQRKQWNIVQPKMKWENKQLVAEDTKASNKLECTSESTTEHTEFNTLAESYQVDQFANSTKTEVTEEHICKFTSPKHNDIFDTSLKKQNSLEKLEKDSSLCVSNLSSEKSVEDANSLKSQSSCIDENKHDKMEDTKEHQNLIIKTKSSITPEKLLTVYKEIEEMHKKQMMELIYRQQKEQSLLQAEFQKQQMLLLAEIQKCSSNISYQVNASPNVISNQLSVNKERLGDITSKTEQQLNVNPASNSRVEERYNSKSLPMKHANVIIQAVNIINAYTRGYLVRRLMRTERVITLKKIYKEALQCMLKLHVDAPLNLAEVDFLHRLQLQCDAASMNIVDLFAQSPTKKMKVIAQDREIKQSRMERPTSSRSSYSFATQKTLARKNLKEFESTMTKYQRPLVVRKNAVRSRCQTWTSDIRDKLMSPNTLHQGIRRSTSAGTVRKPWR</sequence>
<dbReference type="EMBL" id="GL443425">
    <property type="protein sequence ID" value="EFN62103.1"/>
    <property type="molecule type" value="Genomic_DNA"/>
</dbReference>
<dbReference type="GO" id="GO:1903723">
    <property type="term" value="P:negative regulation of centriole elongation"/>
    <property type="evidence" value="ECO:0007669"/>
    <property type="project" value="TreeGrafter"/>
</dbReference>
<evidence type="ECO:0000313" key="3">
    <source>
        <dbReference type="Proteomes" id="UP000000311"/>
    </source>
</evidence>
<feature type="compositionally biased region" description="Polar residues" evidence="1">
    <location>
        <begin position="669"/>
        <end position="683"/>
    </location>
</feature>
<feature type="compositionally biased region" description="Low complexity" evidence="1">
    <location>
        <begin position="88"/>
        <end position="100"/>
    </location>
</feature>
<accession>E2AWY3</accession>
<dbReference type="GO" id="GO:0005814">
    <property type="term" value="C:centriole"/>
    <property type="evidence" value="ECO:0007669"/>
    <property type="project" value="InterPro"/>
</dbReference>